<dbReference type="PROSITE" id="PS51379">
    <property type="entry name" value="4FE4S_FER_2"/>
    <property type="match status" value="2"/>
</dbReference>
<protein>
    <submittedName>
        <fullName evidence="10">Menaquinol dehydrogenase NapGH, membrane component NapH</fullName>
        <ecNumber evidence="10">1.7.99.4</ecNumber>
    </submittedName>
</protein>
<dbReference type="Pfam" id="PF13237">
    <property type="entry name" value="Fer4_10"/>
    <property type="match status" value="1"/>
</dbReference>
<feature type="transmembrane region" description="Helical" evidence="8">
    <location>
        <begin position="12"/>
        <end position="29"/>
    </location>
</feature>
<evidence type="ECO:0000313" key="10">
    <source>
        <dbReference type="EMBL" id="QLI04633.1"/>
    </source>
</evidence>
<keyword evidence="8" id="KW-1133">Transmembrane helix</keyword>
<sequence length="261" mass="28398">MKFSIIRHSVQILILVLFVLGNAGILKFLEGDLSSSLLFKSLGLSDPFAVLQLLLAGFGLASASIIGACIILAFYALIAHRAFCGWVCPINLLSDLGAWIKARLKFAHNLSSFSPNARYYVLVLVLLGSFCFHIAVFESFSQIGAFTRAVVFLNSSAFSIAIIILALEIFVQKRLICSHLCPLGAFWAFASYYSLIRIKHKVANCTKCNACKAICPEPRPLGLVGKSDGFVGFECISCGRCVEICKDDALNFSILKIGGQK</sequence>
<keyword evidence="11" id="KW-1185">Reference proteome</keyword>
<evidence type="ECO:0000256" key="7">
    <source>
        <dbReference type="ARBA" id="ARBA00023014"/>
    </source>
</evidence>
<keyword evidence="6" id="KW-0408">Iron</keyword>
<evidence type="ECO:0000313" key="11">
    <source>
        <dbReference type="Proteomes" id="UP000509414"/>
    </source>
</evidence>
<dbReference type="PANTHER" id="PTHR30176:SF3">
    <property type="entry name" value="FERREDOXIN-TYPE PROTEIN NAPH"/>
    <property type="match status" value="1"/>
</dbReference>
<dbReference type="EC" id="1.7.99.4" evidence="10"/>
<name>A0A7H9CEU8_9BACT</name>
<dbReference type="InterPro" id="IPR051684">
    <property type="entry name" value="Electron_Trans/Redox"/>
</dbReference>
<feature type="domain" description="4Fe-4S ferredoxin-type" evidence="9">
    <location>
        <begin position="196"/>
        <end position="226"/>
    </location>
</feature>
<dbReference type="NCBIfam" id="NF007013">
    <property type="entry name" value="PRK09477.1"/>
    <property type="match status" value="1"/>
</dbReference>
<dbReference type="NCBIfam" id="TIGR02163">
    <property type="entry name" value="napH"/>
    <property type="match status" value="1"/>
</dbReference>
<evidence type="ECO:0000256" key="2">
    <source>
        <dbReference type="ARBA" id="ARBA00022485"/>
    </source>
</evidence>
<keyword evidence="8" id="KW-0812">Transmembrane</keyword>
<organism evidence="10 11">
    <name type="scientific">Candidatus Campylobacter infans</name>
    <dbReference type="NCBI Taxonomy" id="2561898"/>
    <lineage>
        <taxon>Bacteria</taxon>
        <taxon>Pseudomonadati</taxon>
        <taxon>Campylobacterota</taxon>
        <taxon>Epsilonproteobacteria</taxon>
        <taxon>Campylobacterales</taxon>
        <taxon>Campylobacteraceae</taxon>
        <taxon>Campylobacter</taxon>
    </lineage>
</organism>
<dbReference type="KEGG" id="cinf:CINF_0080"/>
<dbReference type="InterPro" id="IPR011886">
    <property type="entry name" value="NapH_MauN"/>
</dbReference>
<dbReference type="InterPro" id="IPR017896">
    <property type="entry name" value="4Fe4S_Fe-S-bd"/>
</dbReference>
<keyword evidence="7" id="KW-0411">Iron-sulfur</keyword>
<feature type="transmembrane region" description="Helical" evidence="8">
    <location>
        <begin position="176"/>
        <end position="195"/>
    </location>
</feature>
<dbReference type="PANTHER" id="PTHR30176">
    <property type="entry name" value="FERREDOXIN-TYPE PROTEIN NAPH"/>
    <property type="match status" value="1"/>
</dbReference>
<dbReference type="RefSeq" id="WP_179975330.1">
    <property type="nucleotide sequence ID" value="NZ_CP049075.1"/>
</dbReference>
<feature type="transmembrane region" description="Helical" evidence="8">
    <location>
        <begin position="82"/>
        <end position="100"/>
    </location>
</feature>
<evidence type="ECO:0000256" key="8">
    <source>
        <dbReference type="SAM" id="Phobius"/>
    </source>
</evidence>
<dbReference type="GO" id="GO:0016491">
    <property type="term" value="F:oxidoreductase activity"/>
    <property type="evidence" value="ECO:0007669"/>
    <property type="project" value="UniProtKB-KW"/>
</dbReference>
<dbReference type="GO" id="GO:0046872">
    <property type="term" value="F:metal ion binding"/>
    <property type="evidence" value="ECO:0007669"/>
    <property type="project" value="UniProtKB-KW"/>
</dbReference>
<dbReference type="EMBL" id="CP049075">
    <property type="protein sequence ID" value="QLI04633.1"/>
    <property type="molecule type" value="Genomic_DNA"/>
</dbReference>
<evidence type="ECO:0000256" key="4">
    <source>
        <dbReference type="ARBA" id="ARBA00022737"/>
    </source>
</evidence>
<evidence type="ECO:0000259" key="9">
    <source>
        <dbReference type="PROSITE" id="PS51379"/>
    </source>
</evidence>
<accession>A0A7H9CEU8</accession>
<keyword evidence="2" id="KW-0004">4Fe-4S</keyword>
<evidence type="ECO:0000256" key="6">
    <source>
        <dbReference type="ARBA" id="ARBA00023004"/>
    </source>
</evidence>
<keyword evidence="4" id="KW-0677">Repeat</keyword>
<keyword evidence="8" id="KW-0472">Membrane</keyword>
<dbReference type="PROSITE" id="PS00198">
    <property type="entry name" value="4FE4S_FER_1"/>
    <property type="match status" value="1"/>
</dbReference>
<keyword evidence="5" id="KW-0249">Electron transport</keyword>
<feature type="transmembrane region" description="Helical" evidence="8">
    <location>
        <begin position="149"/>
        <end position="170"/>
    </location>
</feature>
<feature type="transmembrane region" description="Helical" evidence="8">
    <location>
        <begin position="49"/>
        <end position="75"/>
    </location>
</feature>
<evidence type="ECO:0000256" key="3">
    <source>
        <dbReference type="ARBA" id="ARBA00022723"/>
    </source>
</evidence>
<keyword evidence="1" id="KW-0813">Transport</keyword>
<dbReference type="SUPFAM" id="SSF54862">
    <property type="entry name" value="4Fe-4S ferredoxins"/>
    <property type="match status" value="1"/>
</dbReference>
<evidence type="ECO:0000256" key="1">
    <source>
        <dbReference type="ARBA" id="ARBA00022448"/>
    </source>
</evidence>
<feature type="transmembrane region" description="Helical" evidence="8">
    <location>
        <begin position="120"/>
        <end position="137"/>
    </location>
</feature>
<gene>
    <name evidence="10" type="primary">napH</name>
    <name evidence="10" type="ORF">CINF_0080</name>
</gene>
<dbReference type="Pfam" id="PF12801">
    <property type="entry name" value="Fer4_5"/>
    <property type="match status" value="2"/>
</dbReference>
<evidence type="ECO:0000256" key="5">
    <source>
        <dbReference type="ARBA" id="ARBA00022982"/>
    </source>
</evidence>
<keyword evidence="3" id="KW-0479">Metal-binding</keyword>
<dbReference type="GO" id="GO:0051539">
    <property type="term" value="F:4 iron, 4 sulfur cluster binding"/>
    <property type="evidence" value="ECO:0007669"/>
    <property type="project" value="UniProtKB-KW"/>
</dbReference>
<dbReference type="AlphaFoldDB" id="A0A7H9CEU8"/>
<feature type="domain" description="4Fe-4S ferredoxin-type" evidence="9">
    <location>
        <begin position="234"/>
        <end position="255"/>
    </location>
</feature>
<dbReference type="Proteomes" id="UP000509414">
    <property type="component" value="Chromosome"/>
</dbReference>
<keyword evidence="10" id="KW-0560">Oxidoreductase</keyword>
<proteinExistence type="predicted"/>
<dbReference type="GO" id="GO:0005886">
    <property type="term" value="C:plasma membrane"/>
    <property type="evidence" value="ECO:0007669"/>
    <property type="project" value="TreeGrafter"/>
</dbReference>
<dbReference type="InterPro" id="IPR017900">
    <property type="entry name" value="4Fe4S_Fe_S_CS"/>
</dbReference>
<reference evidence="10 11" key="1">
    <citation type="submission" date="2020-02" db="EMBL/GenBank/DDBJ databases">
        <title>Complete genome sequence of the novel Campylobacter species Candidatus Campylobacter infans.</title>
        <authorList>
            <person name="Duim B."/>
            <person name="Zomer A."/>
            <person name="van der Graaf L."/>
            <person name="Wagenaar J."/>
        </authorList>
    </citation>
    <scope>NUCLEOTIDE SEQUENCE [LARGE SCALE GENOMIC DNA]</scope>
    <source>
        <strain evidence="10 11">19S00001</strain>
    </source>
</reference>